<reference evidence="1" key="1">
    <citation type="submission" date="2019-11" db="EMBL/GenBank/DDBJ databases">
        <title>Description of Pedobacter sp. LMG 31464T.</title>
        <authorList>
            <person name="Carlier A."/>
            <person name="Qi S."/>
            <person name="Vandamme P."/>
        </authorList>
    </citation>
    <scope>NUCLEOTIDE SEQUENCE</scope>
    <source>
        <strain evidence="1">LMG 31464</strain>
    </source>
</reference>
<dbReference type="RefSeq" id="WP_182922039.1">
    <property type="nucleotide sequence ID" value="NZ_WNXD01000001.1"/>
</dbReference>
<dbReference type="AlphaFoldDB" id="A0A923E0M6"/>
<dbReference type="Proteomes" id="UP000601055">
    <property type="component" value="Unassembled WGS sequence"/>
</dbReference>
<name>A0A923E0M6_9SPHI</name>
<comment type="caution">
    <text evidence="1">The sequence shown here is derived from an EMBL/GenBank/DDBJ whole genome shotgun (WGS) entry which is preliminary data.</text>
</comment>
<evidence type="ECO:0000313" key="2">
    <source>
        <dbReference type="Proteomes" id="UP000601055"/>
    </source>
</evidence>
<accession>A0A923E0M6</accession>
<evidence type="ECO:0000313" key="1">
    <source>
        <dbReference type="EMBL" id="MBB2145389.1"/>
    </source>
</evidence>
<sequence length="159" mass="18211">MKINIIALLILITGQTFGQTSPKVIFFYKPYTNSSETNLYRDTLVKFDFKTQYENIENADIEKEVQIALLHNDYRIVGISGNSYLYPGLEGGYKTNKDGTKAFIGLDPKYKSYIKKYGFKVIQGTSDSMNPDNPPMQGVAYEYAKKYNLLLLEKMKTKK</sequence>
<proteinExistence type="predicted"/>
<keyword evidence="2" id="KW-1185">Reference proteome</keyword>
<dbReference type="EMBL" id="WNXD01000001">
    <property type="protein sequence ID" value="MBB2145389.1"/>
    <property type="molecule type" value="Genomic_DNA"/>
</dbReference>
<organism evidence="1 2">
    <name type="scientific">Pedobacter planticolens</name>
    <dbReference type="NCBI Taxonomy" id="2679964"/>
    <lineage>
        <taxon>Bacteria</taxon>
        <taxon>Pseudomonadati</taxon>
        <taxon>Bacteroidota</taxon>
        <taxon>Sphingobacteriia</taxon>
        <taxon>Sphingobacteriales</taxon>
        <taxon>Sphingobacteriaceae</taxon>
        <taxon>Pedobacter</taxon>
    </lineage>
</organism>
<gene>
    <name evidence="1" type="ORF">GM921_07835</name>
</gene>
<protein>
    <submittedName>
        <fullName evidence="1">Uncharacterized protein</fullName>
    </submittedName>
</protein>